<gene>
    <name evidence="2" type="primary">6</name>
    <name evidence="2" type="ORF">SEA_ANNASERENA_6</name>
</gene>
<protein>
    <submittedName>
        <fullName evidence="2">Uncharacterized protein</fullName>
    </submittedName>
</protein>
<evidence type="ECO:0000313" key="3">
    <source>
        <dbReference type="Proteomes" id="UP000251068"/>
    </source>
</evidence>
<keyword evidence="1" id="KW-0175">Coiled coil</keyword>
<proteinExistence type="predicted"/>
<feature type="coiled-coil region" evidence="1">
    <location>
        <begin position="12"/>
        <end position="39"/>
    </location>
</feature>
<dbReference type="Proteomes" id="UP000251068">
    <property type="component" value="Segment"/>
</dbReference>
<organism evidence="2 3">
    <name type="scientific">Microbacterium phage AnnaSerena</name>
    <dbReference type="NCBI Taxonomy" id="2201432"/>
    <lineage>
        <taxon>Viruses</taxon>
        <taxon>Duplodnaviria</taxon>
        <taxon>Heunggongvirae</taxon>
        <taxon>Uroviricota</taxon>
        <taxon>Caudoviricetes</taxon>
        <taxon>Krampusvirus</taxon>
        <taxon>Krampusvirus krampus</taxon>
    </lineage>
</organism>
<reference evidence="2 3" key="1">
    <citation type="submission" date="2018-04" db="EMBL/GenBank/DDBJ databases">
        <authorList>
            <person name="Harrington T."/>
            <person name="Washburn E."/>
            <person name="Bricker J."/>
            <person name="McKinney A."/>
            <person name="Betsko A.J."/>
            <person name="Garlena R.A."/>
            <person name="Russell D.A."/>
            <person name="Pope W.A."/>
            <person name="Jacobs-Sera D."/>
            <person name="Hatfull G.F."/>
        </authorList>
    </citation>
    <scope>NUCLEOTIDE SEQUENCE [LARGE SCALE GENOMIC DNA]</scope>
</reference>
<name>A0A2Z4Q2Z4_9CAUD</name>
<evidence type="ECO:0000313" key="2">
    <source>
        <dbReference type="EMBL" id="AWY04462.1"/>
    </source>
</evidence>
<sequence length="78" mass="8561">MTMATTDTTEAAQLIQERISKYEKDLEGAQMNKQVAERQVRDQQTIIDITTAAIASLKADLAKITPVQEPEPEGEGEA</sequence>
<dbReference type="EMBL" id="MH271292">
    <property type="protein sequence ID" value="AWY04462.1"/>
    <property type="molecule type" value="Genomic_DNA"/>
</dbReference>
<accession>A0A2Z4Q2Z4</accession>
<evidence type="ECO:0000256" key="1">
    <source>
        <dbReference type="SAM" id="Coils"/>
    </source>
</evidence>